<dbReference type="SUPFAM" id="SSF53187">
    <property type="entry name" value="Zn-dependent exopeptidases"/>
    <property type="match status" value="2"/>
</dbReference>
<dbReference type="Proteomes" id="UP001266305">
    <property type="component" value="Unassembled WGS sequence"/>
</dbReference>
<keyword evidence="24" id="KW-1185">Reference proteome</keyword>
<keyword evidence="10" id="KW-0645">Protease</keyword>
<keyword evidence="7" id="KW-0813">Transport</keyword>
<dbReference type="InterPro" id="IPR057246">
    <property type="entry name" value="CARBOXYPEPT_ZN_1"/>
</dbReference>
<dbReference type="InterPro" id="IPR009056">
    <property type="entry name" value="Cyt_c-like_dom"/>
</dbReference>
<dbReference type="InterPro" id="IPR057247">
    <property type="entry name" value="CARBOXYPEPT_ZN_2"/>
</dbReference>
<proteinExistence type="inferred from homology"/>
<evidence type="ECO:0000256" key="18">
    <source>
        <dbReference type="ARBA" id="ARBA00025038"/>
    </source>
</evidence>
<evidence type="ECO:0000256" key="8">
    <source>
        <dbReference type="ARBA" id="ARBA00022617"/>
    </source>
</evidence>
<evidence type="ECO:0000256" key="1">
    <source>
        <dbReference type="ARBA" id="ARBA00001947"/>
    </source>
</evidence>
<comment type="subcellular location">
    <subcellularLocation>
        <location evidence="3">Mitochondrion intermembrane space</location>
    </subcellularLocation>
</comment>
<dbReference type="InterPro" id="IPR000834">
    <property type="entry name" value="Peptidase_M14"/>
</dbReference>
<keyword evidence="13" id="KW-0862">Zinc</keyword>
<dbReference type="InterPro" id="IPR008969">
    <property type="entry name" value="CarboxyPept-like_regulatory"/>
</dbReference>
<dbReference type="Gene3D" id="2.60.40.1120">
    <property type="entry name" value="Carboxypeptidase-like, regulatory domain"/>
    <property type="match status" value="1"/>
</dbReference>
<evidence type="ECO:0000256" key="10">
    <source>
        <dbReference type="ARBA" id="ARBA00022670"/>
    </source>
</evidence>
<dbReference type="PRINTS" id="PR00604">
    <property type="entry name" value="CYTCHRMECIAB"/>
</dbReference>
<evidence type="ECO:0000256" key="11">
    <source>
        <dbReference type="ARBA" id="ARBA00022723"/>
    </source>
</evidence>
<keyword evidence="11 19" id="KW-0479">Metal-binding</keyword>
<evidence type="ECO:0000313" key="24">
    <source>
        <dbReference type="Proteomes" id="UP001266305"/>
    </source>
</evidence>
<dbReference type="PROSITE" id="PS00133">
    <property type="entry name" value="CARBOXYPEPT_ZN_2"/>
    <property type="match status" value="1"/>
</dbReference>
<dbReference type="PANTHER" id="PTHR11532:SF73">
    <property type="entry name" value="CARBOXYPEPTIDASE D"/>
    <property type="match status" value="1"/>
</dbReference>
<dbReference type="Pfam" id="PF00246">
    <property type="entry name" value="Peptidase_M14"/>
    <property type="match status" value="2"/>
</dbReference>
<keyword evidence="12" id="KW-0378">Hydrolase</keyword>
<dbReference type="SMART" id="SM00631">
    <property type="entry name" value="Zn_pept"/>
    <property type="match status" value="1"/>
</dbReference>
<evidence type="ECO:0000256" key="19">
    <source>
        <dbReference type="PROSITE-ProRule" id="PRU00433"/>
    </source>
</evidence>
<comment type="function">
    <text evidence="2">Electron carrier protein. The oxidized form of the cytochrome c heme group can accept an electron from the heme group of the cytochrome c1 subunit of cytochrome reductase. Cytochrome c then transfers this electron to the cytochrome oxidase complex, the final protein carrier in the mitochondrial electron-transport chain.</text>
</comment>
<organism evidence="23 24">
    <name type="scientific">Saguinus oedipus</name>
    <name type="common">Cotton-top tamarin</name>
    <name type="synonym">Oedipomidas oedipus</name>
    <dbReference type="NCBI Taxonomy" id="9490"/>
    <lineage>
        <taxon>Eukaryota</taxon>
        <taxon>Metazoa</taxon>
        <taxon>Chordata</taxon>
        <taxon>Craniata</taxon>
        <taxon>Vertebrata</taxon>
        <taxon>Euteleostomi</taxon>
        <taxon>Mammalia</taxon>
        <taxon>Eutheria</taxon>
        <taxon>Euarchontoglires</taxon>
        <taxon>Primates</taxon>
        <taxon>Haplorrhini</taxon>
        <taxon>Platyrrhini</taxon>
        <taxon>Cebidae</taxon>
        <taxon>Callitrichinae</taxon>
        <taxon>Saguinus</taxon>
    </lineage>
</organism>
<evidence type="ECO:0000256" key="13">
    <source>
        <dbReference type="ARBA" id="ARBA00022833"/>
    </source>
</evidence>
<comment type="caution">
    <text evidence="23">The sequence shown here is derived from an EMBL/GenBank/DDBJ whole genome shotgun (WGS) entry which is preliminary data.</text>
</comment>
<keyword evidence="17" id="KW-0325">Glycoprotein</keyword>
<evidence type="ECO:0000256" key="12">
    <source>
        <dbReference type="ARBA" id="ARBA00022801"/>
    </source>
</evidence>
<dbReference type="PROSITE" id="PS51007">
    <property type="entry name" value="CYTC"/>
    <property type="match status" value="1"/>
</dbReference>
<evidence type="ECO:0000256" key="17">
    <source>
        <dbReference type="ARBA" id="ARBA00023180"/>
    </source>
</evidence>
<dbReference type="PANTHER" id="PTHR11532">
    <property type="entry name" value="PROTEASE M14 CARBOXYPEPTIDASE"/>
    <property type="match status" value="1"/>
</dbReference>
<evidence type="ECO:0000256" key="6">
    <source>
        <dbReference type="ARBA" id="ARBA00013530"/>
    </source>
</evidence>
<evidence type="ECO:0000259" key="22">
    <source>
        <dbReference type="PROSITE" id="PS52035"/>
    </source>
</evidence>
<evidence type="ECO:0000256" key="16">
    <source>
        <dbReference type="ARBA" id="ARBA00023049"/>
    </source>
</evidence>
<evidence type="ECO:0000256" key="7">
    <source>
        <dbReference type="ARBA" id="ARBA00022448"/>
    </source>
</evidence>
<feature type="domain" description="Cytochrome c" evidence="21">
    <location>
        <begin position="2"/>
        <end position="103"/>
    </location>
</feature>
<dbReference type="SUPFAM" id="SSF46626">
    <property type="entry name" value="Cytochrome c"/>
    <property type="match status" value="1"/>
</dbReference>
<dbReference type="EMBL" id="JASSZA010000005">
    <property type="protein sequence ID" value="KAK2111454.1"/>
    <property type="molecule type" value="Genomic_DNA"/>
</dbReference>
<dbReference type="InterPro" id="IPR036909">
    <property type="entry name" value="Cyt_c-like_dom_sf"/>
</dbReference>
<keyword evidence="9" id="KW-0121">Carboxypeptidase</keyword>
<comment type="function">
    <text evidence="18">Plays a role in apoptosis. Suppression of the anti-apoptotic members or activation of the pro-apoptotic members of the Bcl-2 family leads to altered mitochondrial membrane permeability resulting in release of cytochrome c into the cytosol. Binding of cytochrome c to Apaf-1 triggers the activation of caspase-9, which then accelerates apoptosis by activating other caspases.</text>
</comment>
<comment type="caution">
    <text evidence="20">Lacks conserved residue(s) required for the propagation of feature annotation.</text>
</comment>
<evidence type="ECO:0000313" key="23">
    <source>
        <dbReference type="EMBL" id="KAK2111454.1"/>
    </source>
</evidence>
<protein>
    <recommendedName>
        <fullName evidence="6">Cytochrome c</fullName>
    </recommendedName>
</protein>
<comment type="similarity">
    <text evidence="4 20">Belongs to the peptidase M14 family.</text>
</comment>
<dbReference type="Pfam" id="PF13620">
    <property type="entry name" value="CarboxypepD_reg"/>
    <property type="match status" value="1"/>
</dbReference>
<dbReference type="InterPro" id="IPR050753">
    <property type="entry name" value="Peptidase_M14_domain"/>
</dbReference>
<dbReference type="PROSITE" id="PS52035">
    <property type="entry name" value="PEPTIDASE_M14"/>
    <property type="match status" value="2"/>
</dbReference>
<accession>A0ABQ9VPZ9</accession>
<dbReference type="CDD" id="cd11308">
    <property type="entry name" value="Peptidase_M14NE-CP-C_like"/>
    <property type="match status" value="1"/>
</dbReference>
<feature type="domain" description="Peptidase M14" evidence="22">
    <location>
        <begin position="350"/>
        <end position="591"/>
    </location>
</feature>
<comment type="cofactor">
    <cofactor evidence="1">
        <name>Zn(2+)</name>
        <dbReference type="ChEBI" id="CHEBI:29105"/>
    </cofactor>
</comment>
<comment type="similarity">
    <text evidence="5">Belongs to the cytochrome c family.</text>
</comment>
<evidence type="ECO:0000256" key="9">
    <source>
        <dbReference type="ARBA" id="ARBA00022645"/>
    </source>
</evidence>
<evidence type="ECO:0000256" key="14">
    <source>
        <dbReference type="ARBA" id="ARBA00022982"/>
    </source>
</evidence>
<evidence type="ECO:0000256" key="20">
    <source>
        <dbReference type="PROSITE-ProRule" id="PRU01379"/>
    </source>
</evidence>
<evidence type="ECO:0000259" key="21">
    <source>
        <dbReference type="PROSITE" id="PS51007"/>
    </source>
</evidence>
<keyword evidence="8 19" id="KW-0349">Heme</keyword>
<keyword evidence="14" id="KW-0249">Electron transport</keyword>
<evidence type="ECO:0000256" key="2">
    <source>
        <dbReference type="ARBA" id="ARBA00002555"/>
    </source>
</evidence>
<dbReference type="PROSITE" id="PS00132">
    <property type="entry name" value="CARBOXYPEPT_ZN_1"/>
    <property type="match status" value="1"/>
</dbReference>
<keyword evidence="15 19" id="KW-0408">Iron</keyword>
<name>A0ABQ9VPZ9_SAGOE</name>
<feature type="active site" description="Proton donor/acceptor" evidence="20">
    <location>
        <position position="198"/>
    </location>
</feature>
<feature type="domain" description="Peptidase M14" evidence="22">
    <location>
        <begin position="1"/>
        <end position="228"/>
    </location>
</feature>
<evidence type="ECO:0000256" key="4">
    <source>
        <dbReference type="ARBA" id="ARBA00005988"/>
    </source>
</evidence>
<keyword evidence="16" id="KW-0482">Metalloprotease</keyword>
<sequence>MGDVEKGKKIFIQKCSQCHIVEKGGKHKTGPNLHGIFGWKTGQAFGFTYTEANKNKGIIWGEDTLMEYLENPKKYIPGTKMIFVGIKKKGEREDLIAYLKKATNDLVHYSWLAEASEKTKQKNLLCLSLNTEVLTVGGFSAGTSLTATLIFGLFAGLRGAGASTSNNSGACGFSYNLKYCGMQDYNYVWANCFEITLELSCCKYPPASQLRQEWENNRESLITLIEKVHIGVKGFVKDSVTGSGLENATISVAGINHNITTGRFGDFHRLLVPGTYNLTVVLTGYMPLSVTNIVVKEGPATEVDFSLRPSVTSVIPDTTEAIATASTVAIPNIPSGTSSSYQPIQPKDFHHHHFPDMEIFLRRFANEYPNITRLYSLGKSVESRELYVMEISDNPGVHEPGEPEFKYIGNMHGNEVVGRELLLNLIEYLCKNFGTDPEVTDLVRSTRIHLMPSMNPDGYEKSQEGDSVSVIGRNNSNNFDLNRNFPDQFVHITDPTQPETIAVMSWMKSYPFVLSANLHGGSLVVNYPFDDDERGVATYSKSPDDAVFQQIALSYSKPRVVTVMAIRYSPYVCPPTSGEPSVLHDSEVLWS</sequence>
<dbReference type="Gene3D" id="3.40.630.10">
    <property type="entry name" value="Zn peptidases"/>
    <property type="match status" value="2"/>
</dbReference>
<dbReference type="InterPro" id="IPR002327">
    <property type="entry name" value="Cyt_c_1A/1B"/>
</dbReference>
<gene>
    <name evidence="23" type="ORF">P7K49_011200</name>
</gene>
<dbReference type="Gene3D" id="1.10.760.10">
    <property type="entry name" value="Cytochrome c-like domain"/>
    <property type="match status" value="1"/>
</dbReference>
<evidence type="ECO:0000256" key="3">
    <source>
        <dbReference type="ARBA" id="ARBA00004569"/>
    </source>
</evidence>
<dbReference type="Pfam" id="PF00034">
    <property type="entry name" value="Cytochrom_C"/>
    <property type="match status" value="1"/>
</dbReference>
<evidence type="ECO:0000256" key="15">
    <source>
        <dbReference type="ARBA" id="ARBA00023004"/>
    </source>
</evidence>
<evidence type="ECO:0000256" key="5">
    <source>
        <dbReference type="ARBA" id="ARBA00006488"/>
    </source>
</evidence>
<dbReference type="SUPFAM" id="SSF49464">
    <property type="entry name" value="Carboxypeptidase regulatory domain-like"/>
    <property type="match status" value="1"/>
</dbReference>
<reference evidence="23 24" key="1">
    <citation type="submission" date="2023-05" db="EMBL/GenBank/DDBJ databases">
        <title>B98-5 Cell Line De Novo Hybrid Assembly: An Optical Mapping Approach.</title>
        <authorList>
            <person name="Kananen K."/>
            <person name="Auerbach J.A."/>
            <person name="Kautto E."/>
            <person name="Blachly J.S."/>
        </authorList>
    </citation>
    <scope>NUCLEOTIDE SEQUENCE [LARGE SCALE GENOMIC DNA]</scope>
    <source>
        <strain evidence="23">B95-8</strain>
        <tissue evidence="23">Cell line</tissue>
    </source>
</reference>